<evidence type="ECO:0000313" key="1">
    <source>
        <dbReference type="EMBL" id="KAK3221957.1"/>
    </source>
</evidence>
<gene>
    <name evidence="1" type="ORF">Dsin_008982</name>
</gene>
<dbReference type="Proteomes" id="UP001281410">
    <property type="component" value="Unassembled WGS sequence"/>
</dbReference>
<comment type="caution">
    <text evidence="1">The sequence shown here is derived from an EMBL/GenBank/DDBJ whole genome shotgun (WGS) entry which is preliminary data.</text>
</comment>
<sequence length="116" mass="13463">MTPIYLDELEEKRDMARVRNVAYQQRVARYYNSHVRERKLQLGDLVLRRVSPNTKDKAVRSLGGQVGRILSGGQASWARSISPCPTTRRRVAQTMQRSVFEDILPLRDFSFLLKLE</sequence>
<organism evidence="1 2">
    <name type="scientific">Dipteronia sinensis</name>
    <dbReference type="NCBI Taxonomy" id="43782"/>
    <lineage>
        <taxon>Eukaryota</taxon>
        <taxon>Viridiplantae</taxon>
        <taxon>Streptophyta</taxon>
        <taxon>Embryophyta</taxon>
        <taxon>Tracheophyta</taxon>
        <taxon>Spermatophyta</taxon>
        <taxon>Magnoliopsida</taxon>
        <taxon>eudicotyledons</taxon>
        <taxon>Gunneridae</taxon>
        <taxon>Pentapetalae</taxon>
        <taxon>rosids</taxon>
        <taxon>malvids</taxon>
        <taxon>Sapindales</taxon>
        <taxon>Sapindaceae</taxon>
        <taxon>Hippocastanoideae</taxon>
        <taxon>Acereae</taxon>
        <taxon>Dipteronia</taxon>
    </lineage>
</organism>
<keyword evidence="2" id="KW-1185">Reference proteome</keyword>
<dbReference type="EMBL" id="JANJYJ010000003">
    <property type="protein sequence ID" value="KAK3221957.1"/>
    <property type="molecule type" value="Genomic_DNA"/>
</dbReference>
<evidence type="ECO:0000313" key="2">
    <source>
        <dbReference type="Proteomes" id="UP001281410"/>
    </source>
</evidence>
<dbReference type="AlphaFoldDB" id="A0AAE0AQ29"/>
<name>A0AAE0AQ29_9ROSI</name>
<accession>A0AAE0AQ29</accession>
<protein>
    <submittedName>
        <fullName evidence="1">Uncharacterized protein</fullName>
    </submittedName>
</protein>
<reference evidence="1" key="1">
    <citation type="journal article" date="2023" name="Plant J.">
        <title>Genome sequences and population genomics provide insights into the demographic history, inbreeding, and mutation load of two 'living fossil' tree species of Dipteronia.</title>
        <authorList>
            <person name="Feng Y."/>
            <person name="Comes H.P."/>
            <person name="Chen J."/>
            <person name="Zhu S."/>
            <person name="Lu R."/>
            <person name="Zhang X."/>
            <person name="Li P."/>
            <person name="Qiu J."/>
            <person name="Olsen K.M."/>
            <person name="Qiu Y."/>
        </authorList>
    </citation>
    <scope>NUCLEOTIDE SEQUENCE</scope>
    <source>
        <strain evidence="1">NBL</strain>
    </source>
</reference>
<proteinExistence type="predicted"/>